<dbReference type="OrthoDB" id="9815506at2"/>
<evidence type="ECO:0000256" key="2">
    <source>
        <dbReference type="ARBA" id="ARBA00023315"/>
    </source>
</evidence>
<keyword evidence="6" id="KW-1185">Reference proteome</keyword>
<reference evidence="5" key="1">
    <citation type="submission" date="2016-10" db="EMBL/GenBank/DDBJ databases">
        <authorList>
            <person name="Varghese N."/>
            <person name="Submissions S."/>
        </authorList>
    </citation>
    <scope>NUCLEOTIDE SEQUENCE [LARGE SCALE GENOMIC DNA]</scope>
    <source>
        <strain evidence="5">LMG 25555</strain>
    </source>
</reference>
<dbReference type="InterPro" id="IPR013751">
    <property type="entry name" value="ACP_syn_III_N"/>
</dbReference>
<evidence type="ECO:0000259" key="3">
    <source>
        <dbReference type="Pfam" id="PF08541"/>
    </source>
</evidence>
<dbReference type="PANTHER" id="PTHR34069">
    <property type="entry name" value="3-OXOACYL-[ACYL-CARRIER-PROTEIN] SYNTHASE 3"/>
    <property type="match status" value="1"/>
</dbReference>
<dbReference type="InterPro" id="IPR013747">
    <property type="entry name" value="ACP_syn_III_C"/>
</dbReference>
<evidence type="ECO:0000256" key="1">
    <source>
        <dbReference type="ARBA" id="ARBA00022679"/>
    </source>
</evidence>
<feature type="domain" description="Beta-ketoacyl-[acyl-carrier-protein] synthase III N-terminal" evidence="4">
    <location>
        <begin position="110"/>
        <end position="188"/>
    </location>
</feature>
<feature type="domain" description="Beta-ketoacyl-[acyl-carrier-protein] synthase III C-terminal" evidence="3">
    <location>
        <begin position="254"/>
        <end position="338"/>
    </location>
</feature>
<dbReference type="Pfam" id="PF08545">
    <property type="entry name" value="ACP_syn_III"/>
    <property type="match status" value="1"/>
</dbReference>
<dbReference type="CDD" id="cd00830">
    <property type="entry name" value="KAS_III"/>
    <property type="match status" value="1"/>
</dbReference>
<dbReference type="GO" id="GO:0006633">
    <property type="term" value="P:fatty acid biosynthetic process"/>
    <property type="evidence" value="ECO:0007669"/>
    <property type="project" value="InterPro"/>
</dbReference>
<keyword evidence="1" id="KW-0808">Transferase</keyword>
<accession>A0A0J6G871</accession>
<dbReference type="EMBL" id="FNUD01000002">
    <property type="protein sequence ID" value="SEE85364.1"/>
    <property type="molecule type" value="Genomic_DNA"/>
</dbReference>
<evidence type="ECO:0000313" key="6">
    <source>
        <dbReference type="Proteomes" id="UP000183613"/>
    </source>
</evidence>
<dbReference type="SUPFAM" id="SSF53901">
    <property type="entry name" value="Thiolase-like"/>
    <property type="match status" value="1"/>
</dbReference>
<keyword evidence="2" id="KW-0012">Acyltransferase</keyword>
<dbReference type="Pfam" id="PF08541">
    <property type="entry name" value="ACP_syn_III_C"/>
    <property type="match status" value="1"/>
</dbReference>
<dbReference type="PATRIC" id="fig|882211.3.peg.600"/>
<protein>
    <submittedName>
        <fullName evidence="5">3-oxoacyl-[acyl-carrier-protein] synthase-3</fullName>
    </submittedName>
</protein>
<evidence type="ECO:0000259" key="4">
    <source>
        <dbReference type="Pfam" id="PF08545"/>
    </source>
</evidence>
<dbReference type="RefSeq" id="WP_048358510.1">
    <property type="nucleotide sequence ID" value="NZ_FNUD01000002.1"/>
</dbReference>
<gene>
    <name evidence="5" type="ORF">SAMN04489800_2456</name>
</gene>
<organism evidence="5 6">
    <name type="scientific">Pseudomonas deceptionensis</name>
    <dbReference type="NCBI Taxonomy" id="882211"/>
    <lineage>
        <taxon>Bacteria</taxon>
        <taxon>Pseudomonadati</taxon>
        <taxon>Pseudomonadota</taxon>
        <taxon>Gammaproteobacteria</taxon>
        <taxon>Pseudomonadales</taxon>
        <taxon>Pseudomonadaceae</taxon>
        <taxon>Pseudomonas</taxon>
    </lineage>
</organism>
<comment type="caution">
    <text evidence="5">The sequence shown here is derived from an EMBL/GenBank/DDBJ whole genome shotgun (WGS) entry which is preliminary data.</text>
</comment>
<name>A0A0J6G871_PSEDM</name>
<dbReference type="NCBIfam" id="NF006829">
    <property type="entry name" value="PRK09352.1"/>
    <property type="match status" value="1"/>
</dbReference>
<dbReference type="Gene3D" id="3.40.47.10">
    <property type="match status" value="1"/>
</dbReference>
<dbReference type="PANTHER" id="PTHR34069:SF2">
    <property type="entry name" value="BETA-KETOACYL-[ACYL-CARRIER-PROTEIN] SYNTHASE III"/>
    <property type="match status" value="1"/>
</dbReference>
<dbReference type="InterPro" id="IPR016039">
    <property type="entry name" value="Thiolase-like"/>
</dbReference>
<dbReference type="Proteomes" id="UP000183613">
    <property type="component" value="Unassembled WGS sequence"/>
</dbReference>
<dbReference type="GO" id="GO:0004315">
    <property type="term" value="F:3-oxoacyl-[acyl-carrier-protein] synthase activity"/>
    <property type="evidence" value="ECO:0007669"/>
    <property type="project" value="InterPro"/>
</dbReference>
<dbReference type="AlphaFoldDB" id="A0A0J6G871"/>
<proteinExistence type="predicted"/>
<evidence type="ECO:0000313" key="5">
    <source>
        <dbReference type="EMBL" id="SEE85364.1"/>
    </source>
</evidence>
<sequence>MNQSAKITAIEYVLPAQTLSNEDLERDFPEWNVDKIFGKTGINKRQVVGVNECASDLAFKACEKLIDAVDLDRSDIDFIILCTQSPDYFLPATACILQDRLGLSTRCGAFDFNQGCSGFVYGLGLAKGLIETGQAKNILLVTADTYSKYIHPADKSVRTLFGDAAAATLIQAVASGPFIDRFRYGTDGAGAKNLIVPIGGARSPSALNPSPELYADDSGNARTDANLYMNGAAIFEFSMTRIPQLMASMFDDSFSIDDVDLFAFHQANKFMLDSLRRRLKLPAEKFISEFEHCGNTVSSSIPIALKESLDKGVLSVGNTVVCVGFGVGYSWAGCVIKW</sequence>
<dbReference type="GO" id="GO:0044550">
    <property type="term" value="P:secondary metabolite biosynthetic process"/>
    <property type="evidence" value="ECO:0007669"/>
    <property type="project" value="TreeGrafter"/>
</dbReference>